<evidence type="ECO:0000256" key="5">
    <source>
        <dbReference type="ARBA" id="ARBA00022692"/>
    </source>
</evidence>
<evidence type="ECO:0000313" key="12">
    <source>
        <dbReference type="Proteomes" id="UP001320159"/>
    </source>
</evidence>
<dbReference type="NCBIfam" id="TIGR01149">
    <property type="entry name" value="mtrG"/>
    <property type="match status" value="1"/>
</dbReference>
<feature type="transmembrane region" description="Helical" evidence="10">
    <location>
        <begin position="44"/>
        <end position="64"/>
    </location>
</feature>
<keyword evidence="3 10" id="KW-0489">Methyltransferase</keyword>
<keyword evidence="9 10" id="KW-0472">Membrane</keyword>
<keyword evidence="2 10" id="KW-0554">One-carbon metabolism</keyword>
<dbReference type="GO" id="GO:0032259">
    <property type="term" value="P:methylation"/>
    <property type="evidence" value="ECO:0007669"/>
    <property type="project" value="UniProtKB-KW"/>
</dbReference>
<dbReference type="GO" id="GO:0019386">
    <property type="term" value="P:methanogenesis, from carbon dioxide"/>
    <property type="evidence" value="ECO:0007669"/>
    <property type="project" value="UniProtKB-UniRule"/>
</dbReference>
<evidence type="ECO:0000256" key="9">
    <source>
        <dbReference type="ARBA" id="ARBA00023136"/>
    </source>
</evidence>
<comment type="subcellular location">
    <subcellularLocation>
        <location evidence="10">Cell membrane</location>
        <topology evidence="10">Single-pass membrane protein</topology>
    </subcellularLocation>
</comment>
<comment type="catalytic activity">
    <reaction evidence="10">
        <text>5-methyl-5,6,7,8-tetrahydromethanopterin + coenzyme M + 2 Na(+)(in) = 5,6,7,8-tetrahydromethanopterin + methyl-coenzyme M + 2 Na(+)(out)</text>
        <dbReference type="Rhea" id="RHEA:53492"/>
        <dbReference type="ChEBI" id="CHEBI:29101"/>
        <dbReference type="ChEBI" id="CHEBI:58103"/>
        <dbReference type="ChEBI" id="CHEBI:58116"/>
        <dbReference type="ChEBI" id="CHEBI:58286"/>
        <dbReference type="ChEBI" id="CHEBI:58319"/>
        <dbReference type="EC" id="7.2.1.4"/>
    </reaction>
</comment>
<dbReference type="EC" id="7.2.1.4" evidence="10"/>
<dbReference type="RefSeq" id="WP_230743140.1">
    <property type="nucleotide sequence ID" value="NZ_PGCK01000014.1"/>
</dbReference>
<keyword evidence="1 10" id="KW-1003">Cell membrane</keyword>
<evidence type="ECO:0000256" key="2">
    <source>
        <dbReference type="ARBA" id="ARBA00022563"/>
    </source>
</evidence>
<keyword evidence="6 10" id="KW-1278">Translocase</keyword>
<protein>
    <recommendedName>
        <fullName evidence="10">Tetrahydromethanopterin S-methyltransferase subunit G</fullName>
        <ecNumber evidence="10">7.2.1.4</ecNumber>
    </recommendedName>
    <alternativeName>
        <fullName evidence="10">N5-methyltetrahydromethanopterin--coenzyme M methyltransferase subunit G</fullName>
    </alternativeName>
</protein>
<proteinExistence type="inferred from homology"/>
<reference evidence="11 12" key="1">
    <citation type="submission" date="2017-11" db="EMBL/GenBank/DDBJ databases">
        <title>Isolation and Characterization of Family Methanocellaceae Species from Potential Methane Hydrate Area Offshore Southwestern Taiwan.</title>
        <authorList>
            <person name="Zhang W.-L."/>
            <person name="Chen W.-C."/>
            <person name="Lai M.-C."/>
            <person name="Chen S.-C."/>
        </authorList>
    </citation>
    <scope>NUCLEOTIDE SEQUENCE [LARGE SCALE GENOMIC DNA]</scope>
    <source>
        <strain evidence="11 12">CWC-04</strain>
    </source>
</reference>
<evidence type="ECO:0000313" key="11">
    <source>
        <dbReference type="EMBL" id="MCD1296189.1"/>
    </source>
</evidence>
<evidence type="ECO:0000256" key="7">
    <source>
        <dbReference type="ARBA" id="ARBA00022989"/>
    </source>
</evidence>
<comment type="subunit">
    <text evidence="10">The complex is composed of 8 subunits; MtrA, MtrB, MtrC, MtrD, MtrE, MtrF, MtrG and MtrH.</text>
</comment>
<evidence type="ECO:0000256" key="4">
    <source>
        <dbReference type="ARBA" id="ARBA00022679"/>
    </source>
</evidence>
<keyword evidence="4 10" id="KW-0808">Transferase</keyword>
<comment type="pathway">
    <text evidence="10">One-carbon metabolism; methanogenesis from CO(2); methyl-coenzyme M from 5,10-methylene-5,6,7,8-tetrahydromethanopterin: step 2/2.</text>
</comment>
<dbReference type="Pfam" id="PF04210">
    <property type="entry name" value="MtrG"/>
    <property type="match status" value="1"/>
</dbReference>
<keyword evidence="12" id="KW-1185">Reference proteome</keyword>
<keyword evidence="7 10" id="KW-1133">Transmembrane helix</keyword>
<name>A0AAP2W8G7_9EURY</name>
<evidence type="ECO:0000256" key="6">
    <source>
        <dbReference type="ARBA" id="ARBA00022967"/>
    </source>
</evidence>
<evidence type="ECO:0000256" key="3">
    <source>
        <dbReference type="ARBA" id="ARBA00022603"/>
    </source>
</evidence>
<organism evidence="11 12">
    <name type="scientific">Methanooceanicella nereidis</name>
    <dbReference type="NCBI Taxonomy" id="2052831"/>
    <lineage>
        <taxon>Archaea</taxon>
        <taxon>Methanobacteriati</taxon>
        <taxon>Methanobacteriota</taxon>
        <taxon>Stenosarchaea group</taxon>
        <taxon>Methanomicrobia</taxon>
        <taxon>Methanocellales</taxon>
        <taxon>Methanocellaceae</taxon>
        <taxon>Methanooceanicella</taxon>
    </lineage>
</organism>
<dbReference type="InterPro" id="IPR005866">
    <property type="entry name" value="THM_MeTrfase_su_G"/>
</dbReference>
<dbReference type="GO" id="GO:0005886">
    <property type="term" value="C:plasma membrane"/>
    <property type="evidence" value="ECO:0007669"/>
    <property type="project" value="UniProtKB-SubCell"/>
</dbReference>
<gene>
    <name evidence="10" type="primary">mtrG</name>
    <name evidence="11" type="ORF">CUJ83_14395</name>
</gene>
<sequence length="67" mass="7674">MVYVDPKDYSAIMKRVDGVEEKVEFVNAEIQQIEGKRLGREVGILYGFLFGALIYVAYSIFIQLNLL</sequence>
<evidence type="ECO:0000256" key="10">
    <source>
        <dbReference type="HAMAP-Rule" id="MF_01500"/>
    </source>
</evidence>
<keyword evidence="8 10" id="KW-0484">Methanogenesis</keyword>
<dbReference type="AlphaFoldDB" id="A0AAP2W8G7"/>
<accession>A0AAP2W8G7</accession>
<dbReference type="Proteomes" id="UP001320159">
    <property type="component" value="Unassembled WGS sequence"/>
</dbReference>
<evidence type="ECO:0000256" key="8">
    <source>
        <dbReference type="ARBA" id="ARBA00022994"/>
    </source>
</evidence>
<dbReference type="GO" id="GO:0006730">
    <property type="term" value="P:one-carbon metabolic process"/>
    <property type="evidence" value="ECO:0007669"/>
    <property type="project" value="UniProtKB-UniRule"/>
</dbReference>
<dbReference type="HAMAP" id="MF_01500">
    <property type="entry name" value="MtrG"/>
    <property type="match status" value="1"/>
</dbReference>
<dbReference type="GO" id="GO:0030269">
    <property type="term" value="F:tetrahydromethanopterin S-methyltransferase activity"/>
    <property type="evidence" value="ECO:0007669"/>
    <property type="project" value="UniProtKB-UniRule"/>
</dbReference>
<evidence type="ECO:0000256" key="1">
    <source>
        <dbReference type="ARBA" id="ARBA00022475"/>
    </source>
</evidence>
<keyword evidence="5 10" id="KW-0812">Transmembrane</keyword>
<comment type="similarity">
    <text evidence="10">Belongs to the MtrG family.</text>
</comment>
<comment type="function">
    <text evidence="10">Part of a complex that catalyzes the formation of methyl-coenzyme M and tetrahydromethanopterin from coenzyme M and methyl-tetrahydromethanopterin. This is an energy-conserving, sodium-ion translocating step.</text>
</comment>
<comment type="caution">
    <text evidence="11">The sequence shown here is derived from an EMBL/GenBank/DDBJ whole genome shotgun (WGS) entry which is preliminary data.</text>
</comment>
<dbReference type="EMBL" id="PGCK01000014">
    <property type="protein sequence ID" value="MCD1296189.1"/>
    <property type="molecule type" value="Genomic_DNA"/>
</dbReference>